<name>A0A2I2FND2_ASPCN</name>
<organism evidence="4 5">
    <name type="scientific">Aspergillus candidus</name>
    <dbReference type="NCBI Taxonomy" id="41067"/>
    <lineage>
        <taxon>Eukaryota</taxon>
        <taxon>Fungi</taxon>
        <taxon>Dikarya</taxon>
        <taxon>Ascomycota</taxon>
        <taxon>Pezizomycotina</taxon>
        <taxon>Eurotiomycetes</taxon>
        <taxon>Eurotiomycetidae</taxon>
        <taxon>Eurotiales</taxon>
        <taxon>Aspergillaceae</taxon>
        <taxon>Aspergillus</taxon>
        <taxon>Aspergillus subgen. Circumdati</taxon>
    </lineage>
</organism>
<sequence length="803" mass="89114">MLVTGAPDGGKYIAVSYLLRHIILSCVTSVMGCMTTLELLHRRTSASGFHNWYLLLTSSIAMGGVGIWSMHFIGNRAIILGDGDSHIQISYSVPYTGLSFVCPVLILFTAFYAGGASEKAGYIRIISGGVLTGAAVFGMHYIGQMGISNYNLDYHVGNFVGSFIIAILASTAALGIFFRWKATWTGCWWRRILCGLFLAGAVSGMHWTATVGTLYRDYDKTVKPTGQVSRNQTAIICFVFSAIACGILTGCAIVAGGNRRRLRTQAQQVTLTCAFFDHAGRIMVTPHALLPSRKVVDRYVGKTFNDDDLTRTHPAFLWAFRASRNWNLVKDVVPFMRSRIESDETLMEHYISKGMVSAQDTEMQPDFDGLFKRHFCVAAQDLADEVRQPLQDLGMLYDDVLATTTPRSHLSRMMGYSRLRTSKGQVMFTVRKLSKQDASRLAGSGFRFTTIENVTGVLSRRIRVPSATLGLHLKDMRDFAATSRAFEPGIHLVSFVLRPTVRDRFQVLTAKGTSNPLPSSTLQIKRLDTQHLALLAHMEGWTMTACLNWLKSDRARFYKDVDDFPSQLIHAISSLNASLPTDVNSVSKFSSRPLIAPCRGLRDSNSTKTCTLLSFCTVASLDTRVSNPNLTFTPLRLFRVQQQVNDGVPDSDDFTKELGQDLFYSTIRSNFEALTPSSPSSSSPSLSPSALRFWPKKNKKENKNSKQLRIEPKLLSRASSVSTEPPLTPLGDIMVRREIKVDIARPPEPAADLEQEPQILETTVVAGRMACSNYVDELYNLCYSPGVRQRPDSGLQHVPRFYS</sequence>
<feature type="region of interest" description="Disordered" evidence="1">
    <location>
        <begin position="674"/>
        <end position="707"/>
    </location>
</feature>
<evidence type="ECO:0000313" key="5">
    <source>
        <dbReference type="Proteomes" id="UP000234585"/>
    </source>
</evidence>
<proteinExistence type="predicted"/>
<dbReference type="PANTHER" id="PTHR35152">
    <property type="entry name" value="DOMAIN SIGNALLING PROTEIN, PUTATIVE (AFU_ORTHOLOGUE AFUA_5G11310)-RELATED"/>
    <property type="match status" value="1"/>
</dbReference>
<feature type="transmembrane region" description="Helical" evidence="2">
    <location>
        <begin position="192"/>
        <end position="213"/>
    </location>
</feature>
<dbReference type="STRING" id="41067.A0A2I2FND2"/>
<feature type="compositionally biased region" description="Low complexity" evidence="1">
    <location>
        <begin position="676"/>
        <end position="689"/>
    </location>
</feature>
<dbReference type="Pfam" id="PF03707">
    <property type="entry name" value="MHYT"/>
    <property type="match status" value="2"/>
</dbReference>
<dbReference type="GeneID" id="36524468"/>
<accession>A0A2I2FND2</accession>
<dbReference type="AlphaFoldDB" id="A0A2I2FND2"/>
<gene>
    <name evidence="4" type="ORF">BDW47DRAFT_131431</name>
</gene>
<feature type="transmembrane region" description="Helical" evidence="2">
    <location>
        <begin position="233"/>
        <end position="255"/>
    </location>
</feature>
<feature type="transmembrane region" description="Helical" evidence="2">
    <location>
        <begin position="52"/>
        <end position="73"/>
    </location>
</feature>
<dbReference type="PANTHER" id="PTHR35152:SF1">
    <property type="entry name" value="DOMAIN SIGNALLING PROTEIN, PUTATIVE (AFU_ORTHOLOGUE AFUA_5G11310)-RELATED"/>
    <property type="match status" value="1"/>
</dbReference>
<dbReference type="OrthoDB" id="264015at2759"/>
<keyword evidence="2" id="KW-1133">Transmembrane helix</keyword>
<dbReference type="EMBL" id="KZ559118">
    <property type="protein sequence ID" value="PLB42137.1"/>
    <property type="molecule type" value="Genomic_DNA"/>
</dbReference>
<feature type="transmembrane region" description="Helical" evidence="2">
    <location>
        <begin position="93"/>
        <end position="113"/>
    </location>
</feature>
<evidence type="ECO:0000256" key="1">
    <source>
        <dbReference type="SAM" id="MobiDB-lite"/>
    </source>
</evidence>
<dbReference type="InterPro" id="IPR005330">
    <property type="entry name" value="MHYT_dom"/>
</dbReference>
<evidence type="ECO:0000256" key="2">
    <source>
        <dbReference type="SAM" id="Phobius"/>
    </source>
</evidence>
<feature type="transmembrane region" description="Helical" evidence="2">
    <location>
        <begin position="125"/>
        <end position="147"/>
    </location>
</feature>
<dbReference type="PROSITE" id="PS50924">
    <property type="entry name" value="MHYT"/>
    <property type="match status" value="1"/>
</dbReference>
<dbReference type="RefSeq" id="XP_024676149.1">
    <property type="nucleotide sequence ID" value="XM_024817308.1"/>
</dbReference>
<keyword evidence="5" id="KW-1185">Reference proteome</keyword>
<protein>
    <recommendedName>
        <fullName evidence="3">MHYT domain-containing protein</fullName>
    </recommendedName>
</protein>
<feature type="transmembrane region" description="Helical" evidence="2">
    <location>
        <begin position="159"/>
        <end position="180"/>
    </location>
</feature>
<dbReference type="Proteomes" id="UP000234585">
    <property type="component" value="Unassembled WGS sequence"/>
</dbReference>
<feature type="domain" description="MHYT" evidence="3">
    <location>
        <begin position="17"/>
        <end position="216"/>
    </location>
</feature>
<keyword evidence="2" id="KW-0472">Membrane</keyword>
<evidence type="ECO:0000313" key="4">
    <source>
        <dbReference type="EMBL" id="PLB42137.1"/>
    </source>
</evidence>
<reference evidence="4 5" key="1">
    <citation type="submission" date="2017-12" db="EMBL/GenBank/DDBJ databases">
        <authorList>
            <consortium name="DOE Joint Genome Institute"/>
            <person name="Haridas S."/>
            <person name="Kjaerbolling I."/>
            <person name="Vesth T.C."/>
            <person name="Frisvad J.C."/>
            <person name="Nybo J.L."/>
            <person name="Theobald S."/>
            <person name="Kuo A."/>
            <person name="Bowyer P."/>
            <person name="Matsuda Y."/>
            <person name="Mondo S."/>
            <person name="Lyhne E.K."/>
            <person name="Kogle M.E."/>
            <person name="Clum A."/>
            <person name="Lipzen A."/>
            <person name="Salamov A."/>
            <person name="Ngan C.Y."/>
            <person name="Daum C."/>
            <person name="Chiniquy J."/>
            <person name="Barry K."/>
            <person name="LaButti K."/>
            <person name="Simmons B.A."/>
            <person name="Magnuson J.K."/>
            <person name="Mortensen U.H."/>
            <person name="Larsen T.O."/>
            <person name="Grigoriev I.V."/>
            <person name="Baker S.E."/>
            <person name="Andersen M.R."/>
            <person name="Nordberg H.P."/>
            <person name="Cantor M.N."/>
            <person name="Hua S.X."/>
        </authorList>
    </citation>
    <scope>NUCLEOTIDE SEQUENCE [LARGE SCALE GENOMIC DNA]</scope>
    <source>
        <strain evidence="4 5">CBS 102.13</strain>
    </source>
</reference>
<evidence type="ECO:0000259" key="3">
    <source>
        <dbReference type="PROSITE" id="PS50924"/>
    </source>
</evidence>
<keyword evidence="2" id="KW-0812">Transmembrane</keyword>
<feature type="transmembrane region" description="Helical" evidence="2">
    <location>
        <begin position="17"/>
        <end position="40"/>
    </location>
</feature>